<gene>
    <name evidence="5" type="ORF">HHJ78_03145</name>
</gene>
<reference evidence="5 6" key="1">
    <citation type="submission" date="2020-04" db="EMBL/GenBank/DDBJ databases">
        <title>Antimicrobial susceptibility and clonality of vaginal-derived multi-drug resistant Mobiluncus isolates in China.</title>
        <authorList>
            <person name="Zhang X."/>
        </authorList>
    </citation>
    <scope>NUCLEOTIDE SEQUENCE [LARGE SCALE GENOMIC DNA]</scope>
    <source>
        <strain evidence="5 6">13</strain>
    </source>
</reference>
<accession>A0A7Y0Y445</accession>
<dbReference type="Proteomes" id="UP000578252">
    <property type="component" value="Unassembled WGS sequence"/>
</dbReference>
<dbReference type="SUPFAM" id="SSF63817">
    <property type="entry name" value="Sortase"/>
    <property type="match status" value="1"/>
</dbReference>
<dbReference type="InterPro" id="IPR005754">
    <property type="entry name" value="Sortase"/>
</dbReference>
<feature type="transmembrane region" description="Helical" evidence="4">
    <location>
        <begin position="260"/>
        <end position="282"/>
    </location>
</feature>
<evidence type="ECO:0000256" key="1">
    <source>
        <dbReference type="ARBA" id="ARBA00022801"/>
    </source>
</evidence>
<feature type="region of interest" description="Disordered" evidence="3">
    <location>
        <begin position="289"/>
        <end position="323"/>
    </location>
</feature>
<dbReference type="GO" id="GO:0016787">
    <property type="term" value="F:hydrolase activity"/>
    <property type="evidence" value="ECO:0007669"/>
    <property type="project" value="UniProtKB-KW"/>
</dbReference>
<evidence type="ECO:0000256" key="3">
    <source>
        <dbReference type="SAM" id="MobiDB-lite"/>
    </source>
</evidence>
<sequence>MPATPKHQSRPKAQRKSSRIVPLLLALAGIALLLYPVFATQWNNYRQNQITTYYAQQVQEPQRIEALEESLAAARRYNENTPGAPILDPWLARVSQNNNPYQAYLAQLNVLDQMGQLLIPKINVNLPIYHGTETQTLERGIGHLYGSSLPVGGPGTHAVLTGHTGLTTATLLDHLDQLQVGDAFYLNVTGQRMKYVINSTIVVEPSEVETLRAQAGKDLVTIITCTPYGINSHRLLVTGERAPLDDPTEAQFTPGFMLTWSLWMIIAMAAAGIMLVLLLWWLRRGSGRRRREPASKSPTRRNRVRGNPKTEVNLDSAMGQKHA</sequence>
<evidence type="ECO:0000256" key="4">
    <source>
        <dbReference type="SAM" id="Phobius"/>
    </source>
</evidence>
<keyword evidence="4" id="KW-0472">Membrane</keyword>
<dbReference type="RefSeq" id="WP_169771629.1">
    <property type="nucleotide sequence ID" value="NZ_JABCUR010000002.1"/>
</dbReference>
<dbReference type="NCBIfam" id="NF033745">
    <property type="entry name" value="class_C_sortase"/>
    <property type="match status" value="1"/>
</dbReference>
<dbReference type="Pfam" id="PF04203">
    <property type="entry name" value="Sortase"/>
    <property type="match status" value="1"/>
</dbReference>
<organism evidence="5 6">
    <name type="scientific">Mobiluncus mulieris</name>
    <dbReference type="NCBI Taxonomy" id="2052"/>
    <lineage>
        <taxon>Bacteria</taxon>
        <taxon>Bacillati</taxon>
        <taxon>Actinomycetota</taxon>
        <taxon>Actinomycetes</taxon>
        <taxon>Actinomycetales</taxon>
        <taxon>Actinomycetaceae</taxon>
        <taxon>Mobiluncus</taxon>
    </lineage>
</organism>
<evidence type="ECO:0000313" key="5">
    <source>
        <dbReference type="EMBL" id="NMW64549.1"/>
    </source>
</evidence>
<comment type="caution">
    <text evidence="5">The sequence shown here is derived from an EMBL/GenBank/DDBJ whole genome shotgun (WGS) entry which is preliminary data.</text>
</comment>
<dbReference type="NCBIfam" id="TIGR01076">
    <property type="entry name" value="sortase_fam"/>
    <property type="match status" value="1"/>
</dbReference>
<dbReference type="InterPro" id="IPR042002">
    <property type="entry name" value="Sortase_C"/>
</dbReference>
<evidence type="ECO:0000256" key="2">
    <source>
        <dbReference type="PIRSR" id="PIRSR605754-1"/>
    </source>
</evidence>
<protein>
    <submittedName>
        <fullName evidence="5">Class C sortase</fullName>
    </submittedName>
</protein>
<dbReference type="CDD" id="cd05827">
    <property type="entry name" value="Sortase_C"/>
    <property type="match status" value="1"/>
</dbReference>
<feature type="active site" description="Acyl-thioester intermediate" evidence="2">
    <location>
        <position position="225"/>
    </location>
</feature>
<dbReference type="Gene3D" id="2.40.260.10">
    <property type="entry name" value="Sortase"/>
    <property type="match status" value="1"/>
</dbReference>
<keyword evidence="1" id="KW-0378">Hydrolase</keyword>
<dbReference type="InterPro" id="IPR023365">
    <property type="entry name" value="Sortase_dom-sf"/>
</dbReference>
<keyword evidence="4" id="KW-0812">Transmembrane</keyword>
<proteinExistence type="predicted"/>
<evidence type="ECO:0000313" key="6">
    <source>
        <dbReference type="Proteomes" id="UP000578252"/>
    </source>
</evidence>
<dbReference type="EMBL" id="JABCUR010000002">
    <property type="protein sequence ID" value="NMW64549.1"/>
    <property type="molecule type" value="Genomic_DNA"/>
</dbReference>
<name>A0A7Y0Y445_9ACTO</name>
<dbReference type="AlphaFoldDB" id="A0A7Y0Y445"/>
<feature type="active site" description="Proton donor/acceptor" evidence="2">
    <location>
        <position position="163"/>
    </location>
</feature>
<keyword evidence="4" id="KW-1133">Transmembrane helix</keyword>